<evidence type="ECO:0000313" key="8">
    <source>
        <dbReference type="Proteomes" id="UP001335648"/>
    </source>
</evidence>
<feature type="transmembrane region" description="Helical" evidence="6">
    <location>
        <begin position="122"/>
        <end position="149"/>
    </location>
</feature>
<dbReference type="EMBL" id="JAULUE010002065">
    <property type="protein sequence ID" value="KAK5878694.1"/>
    <property type="molecule type" value="Genomic_DNA"/>
</dbReference>
<dbReference type="AlphaFoldDB" id="A0AAN8GI28"/>
<comment type="caution">
    <text evidence="7">The sequence shown here is derived from an EMBL/GenBank/DDBJ whole genome shotgun (WGS) entry which is preliminary data.</text>
</comment>
<feature type="region of interest" description="Disordered" evidence="5">
    <location>
        <begin position="212"/>
        <end position="244"/>
    </location>
</feature>
<keyword evidence="4 6" id="KW-0472">Membrane</keyword>
<evidence type="ECO:0000256" key="6">
    <source>
        <dbReference type="SAM" id="Phobius"/>
    </source>
</evidence>
<evidence type="ECO:0000256" key="5">
    <source>
        <dbReference type="SAM" id="MobiDB-lite"/>
    </source>
</evidence>
<evidence type="ECO:0000256" key="1">
    <source>
        <dbReference type="ARBA" id="ARBA00004141"/>
    </source>
</evidence>
<comment type="subcellular location">
    <subcellularLocation>
        <location evidence="1">Membrane</location>
        <topology evidence="1">Multi-pass membrane protein</topology>
    </subcellularLocation>
</comment>
<dbReference type="GO" id="GO:0016020">
    <property type="term" value="C:membrane"/>
    <property type="evidence" value="ECO:0007669"/>
    <property type="project" value="UniProtKB-SubCell"/>
</dbReference>
<evidence type="ECO:0000256" key="3">
    <source>
        <dbReference type="ARBA" id="ARBA00022989"/>
    </source>
</evidence>
<feature type="transmembrane region" description="Helical" evidence="6">
    <location>
        <begin position="96"/>
        <end position="116"/>
    </location>
</feature>
<organism evidence="7 8">
    <name type="scientific">Champsocephalus esox</name>
    <name type="common">pike icefish</name>
    <dbReference type="NCBI Taxonomy" id="159716"/>
    <lineage>
        <taxon>Eukaryota</taxon>
        <taxon>Metazoa</taxon>
        <taxon>Chordata</taxon>
        <taxon>Craniata</taxon>
        <taxon>Vertebrata</taxon>
        <taxon>Euteleostomi</taxon>
        <taxon>Actinopterygii</taxon>
        <taxon>Neopterygii</taxon>
        <taxon>Teleostei</taxon>
        <taxon>Neoteleostei</taxon>
        <taxon>Acanthomorphata</taxon>
        <taxon>Eupercaria</taxon>
        <taxon>Perciformes</taxon>
        <taxon>Notothenioidei</taxon>
        <taxon>Channichthyidae</taxon>
        <taxon>Champsocephalus</taxon>
    </lineage>
</organism>
<dbReference type="SUPFAM" id="SSF103473">
    <property type="entry name" value="MFS general substrate transporter"/>
    <property type="match status" value="1"/>
</dbReference>
<keyword evidence="3 6" id="KW-1133">Transmembrane helix</keyword>
<dbReference type="GO" id="GO:0022857">
    <property type="term" value="F:transmembrane transporter activity"/>
    <property type="evidence" value="ECO:0007669"/>
    <property type="project" value="TreeGrafter"/>
</dbReference>
<gene>
    <name evidence="7" type="ORF">CesoFtcFv8_024081</name>
</gene>
<evidence type="ECO:0000313" key="7">
    <source>
        <dbReference type="EMBL" id="KAK5878694.1"/>
    </source>
</evidence>
<reference evidence="7 8" key="1">
    <citation type="journal article" date="2023" name="Mol. Biol. Evol.">
        <title>Genomics of Secondarily Temperate Adaptation in the Only Non-Antarctic Icefish.</title>
        <authorList>
            <person name="Rivera-Colon A.G."/>
            <person name="Rayamajhi N."/>
            <person name="Minhas B.F."/>
            <person name="Madrigal G."/>
            <person name="Bilyk K.T."/>
            <person name="Yoon V."/>
            <person name="Hune M."/>
            <person name="Gregory S."/>
            <person name="Cheng C.H.C."/>
            <person name="Catchen J.M."/>
        </authorList>
    </citation>
    <scope>NUCLEOTIDE SEQUENCE [LARGE SCALE GENOMIC DNA]</scope>
    <source>
        <strain evidence="7">JC2023a</strain>
    </source>
</reference>
<keyword evidence="2 6" id="KW-0812">Transmembrane</keyword>
<accession>A0AAN8GI28</accession>
<dbReference type="InterPro" id="IPR036259">
    <property type="entry name" value="MFS_trans_sf"/>
</dbReference>
<dbReference type="Proteomes" id="UP001335648">
    <property type="component" value="Unassembled WGS sequence"/>
</dbReference>
<dbReference type="PANTHER" id="PTHR23507:SF3">
    <property type="entry name" value="THYMIC STROMAL COTRANSPORTER HOMOLOG"/>
    <property type="match status" value="1"/>
</dbReference>
<keyword evidence="8" id="KW-1185">Reference proteome</keyword>
<name>A0AAN8GI28_9TELE</name>
<protein>
    <submittedName>
        <fullName evidence="7">Uncharacterized protein</fullName>
    </submittedName>
</protein>
<feature type="transmembrane region" description="Helical" evidence="6">
    <location>
        <begin position="65"/>
        <end position="84"/>
    </location>
</feature>
<sequence length="244" mass="26368">MVLPGSCHAAFTVLRQIESVVVLEQLGSSLFDTALQMVVKDRSVNATYTDVSEEDSQQKFMTDFFLIYNLIIGLTPILPAMLLARLGDRGWRRAPIMLPLSGYLLSRLALLLVVLFRLPLEVMYGAGVVFGLSGGFCAYWPGVMTLASLGSTAKDRSKVLMRVELLYGGGRPGGQPGVGAPLPALQLQHPTRVHPALREHSAAPALPLTLHHPAAGEASPHPRARGRQRPPAPGPRGESLWKPL</sequence>
<evidence type="ECO:0000256" key="4">
    <source>
        <dbReference type="ARBA" id="ARBA00023136"/>
    </source>
</evidence>
<evidence type="ECO:0000256" key="2">
    <source>
        <dbReference type="ARBA" id="ARBA00022692"/>
    </source>
</evidence>
<dbReference type="PANTHER" id="PTHR23507">
    <property type="entry name" value="ZGC:174356"/>
    <property type="match status" value="1"/>
</dbReference>
<proteinExistence type="predicted"/>